<dbReference type="Proteomes" id="UP000789920">
    <property type="component" value="Unassembled WGS sequence"/>
</dbReference>
<proteinExistence type="predicted"/>
<sequence length="57" mass="6614">MILTDQAFIEPKKQINDQQDINKLVTSEAYVRLTRFIELLNESVVNKKISDPCFVSE</sequence>
<accession>A0ACA9RTE4</accession>
<keyword evidence="2" id="KW-1185">Reference proteome</keyword>
<reference evidence="1" key="1">
    <citation type="submission" date="2021-06" db="EMBL/GenBank/DDBJ databases">
        <authorList>
            <person name="Kallberg Y."/>
            <person name="Tangrot J."/>
            <person name="Rosling A."/>
        </authorList>
    </citation>
    <scope>NUCLEOTIDE SEQUENCE</scope>
    <source>
        <strain evidence="1">MA461A</strain>
    </source>
</reference>
<protein>
    <submittedName>
        <fullName evidence="1">36136_t:CDS:1</fullName>
    </submittedName>
</protein>
<name>A0ACA9RTE4_9GLOM</name>
<gene>
    <name evidence="1" type="ORF">RPERSI_LOCUS22464</name>
</gene>
<feature type="non-terminal residue" evidence="1">
    <location>
        <position position="57"/>
    </location>
</feature>
<dbReference type="EMBL" id="CAJVQC010068108">
    <property type="protein sequence ID" value="CAG8807801.1"/>
    <property type="molecule type" value="Genomic_DNA"/>
</dbReference>
<evidence type="ECO:0000313" key="2">
    <source>
        <dbReference type="Proteomes" id="UP000789920"/>
    </source>
</evidence>
<organism evidence="1 2">
    <name type="scientific">Racocetra persica</name>
    <dbReference type="NCBI Taxonomy" id="160502"/>
    <lineage>
        <taxon>Eukaryota</taxon>
        <taxon>Fungi</taxon>
        <taxon>Fungi incertae sedis</taxon>
        <taxon>Mucoromycota</taxon>
        <taxon>Glomeromycotina</taxon>
        <taxon>Glomeromycetes</taxon>
        <taxon>Diversisporales</taxon>
        <taxon>Gigasporaceae</taxon>
        <taxon>Racocetra</taxon>
    </lineage>
</organism>
<evidence type="ECO:0000313" key="1">
    <source>
        <dbReference type="EMBL" id="CAG8807801.1"/>
    </source>
</evidence>
<comment type="caution">
    <text evidence="1">The sequence shown here is derived from an EMBL/GenBank/DDBJ whole genome shotgun (WGS) entry which is preliminary data.</text>
</comment>